<evidence type="ECO:0000256" key="1">
    <source>
        <dbReference type="SAM" id="MobiDB-lite"/>
    </source>
</evidence>
<keyword evidence="3" id="KW-1185">Reference proteome</keyword>
<evidence type="ECO:0000313" key="3">
    <source>
        <dbReference type="Proteomes" id="UP001225788"/>
    </source>
</evidence>
<dbReference type="RefSeq" id="WP_306161316.1">
    <property type="nucleotide sequence ID" value="NZ_CP132315.1"/>
</dbReference>
<dbReference type="EMBL" id="CP132315">
    <property type="protein sequence ID" value="WLS04940.1"/>
    <property type="molecule type" value="Genomic_DNA"/>
</dbReference>
<organism evidence="2 3">
    <name type="scientific">Shinella oryzae</name>
    <dbReference type="NCBI Taxonomy" id="2871820"/>
    <lineage>
        <taxon>Bacteria</taxon>
        <taxon>Pseudomonadati</taxon>
        <taxon>Pseudomonadota</taxon>
        <taxon>Alphaproteobacteria</taxon>
        <taxon>Hyphomicrobiales</taxon>
        <taxon>Rhizobiaceae</taxon>
        <taxon>Shinella</taxon>
    </lineage>
</organism>
<feature type="region of interest" description="Disordered" evidence="1">
    <location>
        <begin position="43"/>
        <end position="68"/>
    </location>
</feature>
<accession>A0ABY9K8Q9</accession>
<keyword evidence="2" id="KW-0614">Plasmid</keyword>
<sequence length="102" mass="10490">MADDSTTTITAVFETREAADLAVEHLVQQHGIARSDIFVQSASAKNTSGSAPSGGDVSHDGSARSDAPLDGEIEVSADVNSSMIRAVQRTFGDVGAIRISTG</sequence>
<reference evidence="2 3" key="1">
    <citation type="submission" date="2023-08" db="EMBL/GenBank/DDBJ databases">
        <title>Pathogen: clinical or host-associated sample.</title>
        <authorList>
            <person name="Hergert J."/>
            <person name="Casey R."/>
            <person name="Wagner J."/>
            <person name="Young E.L."/>
            <person name="Oakeson K.F."/>
        </authorList>
    </citation>
    <scope>NUCLEOTIDE SEQUENCE [LARGE SCALE GENOMIC DNA]</scope>
    <source>
        <strain evidence="2 3">UPHL-collab-2</strain>
        <plasmid evidence="2 3">unnamed1</plasmid>
    </source>
</reference>
<evidence type="ECO:0000313" key="2">
    <source>
        <dbReference type="EMBL" id="WLS04940.1"/>
    </source>
</evidence>
<gene>
    <name evidence="2" type="ORF">Q9315_22420</name>
</gene>
<geneLocation type="plasmid" evidence="2 3">
    <name>unnamed1</name>
</geneLocation>
<proteinExistence type="predicted"/>
<name>A0ABY9K8Q9_9HYPH</name>
<protein>
    <submittedName>
        <fullName evidence="2">Uncharacterized protein</fullName>
    </submittedName>
</protein>
<dbReference type="Proteomes" id="UP001225788">
    <property type="component" value="Plasmid unnamed1"/>
</dbReference>